<dbReference type="Pfam" id="PF21077">
    <property type="entry name" value="GDH_ACT3"/>
    <property type="match status" value="1"/>
</dbReference>
<evidence type="ECO:0000259" key="6">
    <source>
        <dbReference type="Pfam" id="PF21077"/>
    </source>
</evidence>
<dbReference type="InterPro" id="IPR049059">
    <property type="entry name" value="NAD_Glu_DH_HM1"/>
</dbReference>
<dbReference type="InterPro" id="IPR046346">
    <property type="entry name" value="Aminoacid_DH-like_N_sf"/>
</dbReference>
<dbReference type="Pfam" id="PF21074">
    <property type="entry name" value="GDH_C"/>
    <property type="match status" value="1"/>
</dbReference>
<accession>A0AA42CY43</accession>
<evidence type="ECO:0000259" key="2">
    <source>
        <dbReference type="Pfam" id="PF05088"/>
    </source>
</evidence>
<dbReference type="InterPro" id="IPR024727">
    <property type="entry name" value="NAD_Glu_DH_N_ACT1"/>
</dbReference>
<dbReference type="InterPro" id="IPR007780">
    <property type="entry name" value="NAD_Glu_DH_bac"/>
</dbReference>
<evidence type="ECO:0000259" key="4">
    <source>
        <dbReference type="Pfam" id="PF21075"/>
    </source>
</evidence>
<evidence type="ECO:0000256" key="1">
    <source>
        <dbReference type="ARBA" id="ARBA00023002"/>
    </source>
</evidence>
<dbReference type="SUPFAM" id="SSF53223">
    <property type="entry name" value="Aminoacid dehydrogenase-like, N-terminal domain"/>
    <property type="match status" value="1"/>
</dbReference>
<feature type="domain" description="NAD-glutamate dehydrogenase N-terminal ACT1" evidence="4">
    <location>
        <begin position="35"/>
        <end position="179"/>
    </location>
</feature>
<dbReference type="InterPro" id="IPR048381">
    <property type="entry name" value="GDH_C"/>
</dbReference>
<dbReference type="SUPFAM" id="SSF51735">
    <property type="entry name" value="NAD(P)-binding Rossmann-fold domains"/>
    <property type="match status" value="1"/>
</dbReference>
<dbReference type="InterPro" id="IPR049062">
    <property type="entry name" value="NAD_Glu_DH_ACT2"/>
</dbReference>
<protein>
    <submittedName>
        <fullName evidence="7">NAD-glutamate dehydrogenase</fullName>
    </submittedName>
</protein>
<dbReference type="Pfam" id="PF21079">
    <property type="entry name" value="GDH_HM2"/>
    <property type="match status" value="1"/>
</dbReference>
<organism evidence="7 8">
    <name type="scientific">Larsenimonas rhizosphaerae</name>
    <dbReference type="NCBI Taxonomy" id="2944682"/>
    <lineage>
        <taxon>Bacteria</taxon>
        <taxon>Pseudomonadati</taxon>
        <taxon>Pseudomonadota</taxon>
        <taxon>Gammaproteobacteria</taxon>
        <taxon>Oceanospirillales</taxon>
        <taxon>Halomonadaceae</taxon>
        <taxon>Larsenimonas</taxon>
    </lineage>
</organism>
<dbReference type="Pfam" id="PF21073">
    <property type="entry name" value="GDH_HM1"/>
    <property type="match status" value="1"/>
</dbReference>
<dbReference type="EMBL" id="JAPIVE010000003">
    <property type="protein sequence ID" value="MCX2524645.1"/>
    <property type="molecule type" value="Genomic_DNA"/>
</dbReference>
<name>A0AA42CY43_9GAMM</name>
<dbReference type="Pfam" id="PF05088">
    <property type="entry name" value="Bac_GDH_CD"/>
    <property type="match status" value="1"/>
</dbReference>
<keyword evidence="1" id="KW-0560">Oxidoreductase</keyword>
<dbReference type="Pfam" id="PF21076">
    <property type="entry name" value="GDH_ACT2"/>
    <property type="match status" value="1"/>
</dbReference>
<dbReference type="RefSeq" id="WP_265896381.1">
    <property type="nucleotide sequence ID" value="NZ_JAPIVE010000003.1"/>
</dbReference>
<sequence>MQHVLSQDKEEFLKDLEDRFHERLDDPQARAVSDFARAYYATMPLDDLYERHMDDIYGATLSLWHFINSNDPKAPKVRVYNPGFESHGWQSTHTVIEVLQSDMPFLVDSVRIELNYRNITVHAIHNAVLDVERDDHYQVVSLKRAVQREHSEGTSRESVIYIEIDRHSNEDTLDDLADSIESALGEVHCAVSDFDAMRTQAQQAIRETREHRPDDIDQSDAEEACAFLEWLMDDRFTFLGYEAYDVIQGNDDAPRLERVEGSELGVLKLDRPHYNEVLNKDPDIDHHHHGGEYVLIPELVSFAKSAYHARVHRPTYPDYITIERFDDQGRVIGQYRFLGLYTLSVYNESPRNIPVLRRKIETVMAEAGVDPRGHNGKQLMQILEVFPRDDLFQMSVSELCDTAMGILSIRERRRVRLFIREDRYGKFYSCLVFIPRDVFTTDLRIKVQDLLCHHLDATFGDFNTYLSESVLARVQLILRFNGDEPAAFDLRQLENKVIDLARSWRDELHNALVESMGEEKANRMMTLYSEAFPAGYRDDYSPRAAVLDINYISEVEQGAPIAMSLYRLAEEERQGVNLKIYHAGRPIPLSDVLPLLENMGLRVLGERPYGIERSDQPYWIHDFDLEHPSDAPVDLHKMRDTFKDAFTRIWTGNAESDPFNRLIIAAELDWREVALLRGYARYLKQIRFGLSQLYIANTLTNYPGIARKLVALFHTRFDPAVDSRDEQSQVSDIEKMLDDVSSLNDDRLFRRYIELIQATLRTNFYQSGSDGQPKDYISFKLEPRKLKDVPKPRPLFEIFVYSPRMEGVHLRGGKVARGGMRWSDRFEDFRTEILGLVKAQQVKNAVIVPVGAKGGFVCKRLPEGGDRDAIQKEGIACYQTLIRGMLDITDNLKDQSVVPPKDVVRHDEDDPYLVVAADKGTATFSDIANALSEEYGFWLGDAFASGGEHGYDHKKMAITARGAWESVKRHFRELGHDTQSSPFSVLGIGDMAGDVFGNGMLLSEQIELVAAFNHRNIFIDPNPDIAESFKERKRLFELDRSSWDDYNKDLISQGGGIFSRDAKSVEITAEMKERFGFDVDRMSPTELIQALLKSHIDLIWNGGIGTYIKASDETHADVGDKSNDTLRVDGDELHCKVIGEGGNLGVTQRGRREAARHGVRVNTDFIDNAGGVNCSDHEVNLKILLDDIVRKGDMTDKQRNELLLDMTEEVGDLVIRDNYRQTQALSLSSRLSQETIAPFRRFIHALEQEGVLDRELEGLPDDEELEARAEQGEGLTHPELSVLISYAKSDLKIALDKTDLADNAYIERHLENAFPATLKERFKDQMYAHRLKKEIVATQVANDVVDHMGIPFVRRMMDSSNCGAADVVKAYVIARDSFQLPTLWQSIESLDYTIDSDLQYDAMLKLMSLVRRATRWFLHQGASGLQVEKMVEHFGPRLKTLRESVDGHLRGEAHDQFLKTRDHYVESGVPEDLASTLGAVDHLYAGLGIIESSREEDDALDRVARTYYLVGEHLELPWMIEQIQQLDASDGWEAMAREALRDDMDRQQLILTSSVLRLEGASDDVDERIEQWLENNRQYIERWRRLLEEVHSSSSPSFALFAVAVKALMALPDRQ</sequence>
<evidence type="ECO:0000313" key="7">
    <source>
        <dbReference type="EMBL" id="MCX2524645.1"/>
    </source>
</evidence>
<dbReference type="InterPro" id="IPR028971">
    <property type="entry name" value="NAD-GDH_cat"/>
</dbReference>
<dbReference type="GO" id="GO:0006538">
    <property type="term" value="P:L-glutamate catabolic process"/>
    <property type="evidence" value="ECO:0007669"/>
    <property type="project" value="InterPro"/>
</dbReference>
<dbReference type="PANTHER" id="PTHR43403">
    <property type="entry name" value="NAD-SPECIFIC GLUTAMATE DEHYDROGENASE"/>
    <property type="match status" value="1"/>
</dbReference>
<feature type="domain" description="NAD-specific glutamate dehydrogenase C-terminal" evidence="3">
    <location>
        <begin position="1272"/>
        <end position="1609"/>
    </location>
</feature>
<dbReference type="InterPro" id="IPR036291">
    <property type="entry name" value="NAD(P)-bd_dom_sf"/>
</dbReference>
<dbReference type="GO" id="GO:0004352">
    <property type="term" value="F:glutamate dehydrogenase (NAD+) activity"/>
    <property type="evidence" value="ECO:0007669"/>
    <property type="project" value="InterPro"/>
</dbReference>
<evidence type="ECO:0000259" key="3">
    <source>
        <dbReference type="Pfam" id="PF21074"/>
    </source>
</evidence>
<dbReference type="InterPro" id="IPR049058">
    <property type="entry name" value="NAD_Glu_DH_HM2"/>
</dbReference>
<proteinExistence type="predicted"/>
<dbReference type="Pfam" id="PF21075">
    <property type="entry name" value="GDH_ACT1"/>
    <property type="match status" value="1"/>
</dbReference>
<reference evidence="7" key="1">
    <citation type="submission" date="2022-11" db="EMBL/GenBank/DDBJ databases">
        <title>Larsenimonas rhizosphaerae sp. nov., isolated from a tidal mudflat.</title>
        <authorList>
            <person name="Lee S.D."/>
            <person name="Kim I.S."/>
        </authorList>
    </citation>
    <scope>NUCLEOTIDE SEQUENCE</scope>
    <source>
        <strain evidence="7">GH2-1</strain>
    </source>
</reference>
<dbReference type="GO" id="GO:0004069">
    <property type="term" value="F:L-aspartate:2-oxoglutarate aminotransferase activity"/>
    <property type="evidence" value="ECO:0007669"/>
    <property type="project" value="InterPro"/>
</dbReference>
<comment type="caution">
    <text evidence="7">The sequence shown here is derived from an EMBL/GenBank/DDBJ whole genome shotgun (WGS) entry which is preliminary data.</text>
</comment>
<evidence type="ECO:0000313" key="8">
    <source>
        <dbReference type="Proteomes" id="UP001165678"/>
    </source>
</evidence>
<dbReference type="PIRSF" id="PIRSF036761">
    <property type="entry name" value="GDH_Mll4104"/>
    <property type="match status" value="1"/>
</dbReference>
<feature type="domain" description="NAD-glutamate dehydrogenase ACT2" evidence="5">
    <location>
        <begin position="416"/>
        <end position="504"/>
    </location>
</feature>
<gene>
    <name evidence="7" type="ORF">OQ287_10385</name>
</gene>
<feature type="domain" description="NAD-glutamate dehydrogenase catalytic" evidence="2">
    <location>
        <begin position="733"/>
        <end position="1227"/>
    </location>
</feature>
<dbReference type="Pfam" id="PF21078">
    <property type="entry name" value="GDH_HM3"/>
    <property type="match status" value="1"/>
</dbReference>
<dbReference type="InterPro" id="IPR049064">
    <property type="entry name" value="NAD_Glu_DH_ACT3"/>
</dbReference>
<evidence type="ECO:0000259" key="5">
    <source>
        <dbReference type="Pfam" id="PF21076"/>
    </source>
</evidence>
<dbReference type="InterPro" id="IPR049056">
    <property type="entry name" value="NAD_Glu_DH_HM3"/>
</dbReference>
<dbReference type="PANTHER" id="PTHR43403:SF1">
    <property type="entry name" value="NAD-SPECIFIC GLUTAMATE DEHYDROGENASE"/>
    <property type="match status" value="1"/>
</dbReference>
<dbReference type="Gene3D" id="3.40.50.720">
    <property type="entry name" value="NAD(P)-binding Rossmann-like Domain"/>
    <property type="match status" value="1"/>
</dbReference>
<keyword evidence="8" id="KW-1185">Reference proteome</keyword>
<feature type="domain" description="NAD-glutamate dehydrogenase ACT3" evidence="6">
    <location>
        <begin position="561"/>
        <end position="637"/>
    </location>
</feature>
<dbReference type="Proteomes" id="UP001165678">
    <property type="component" value="Unassembled WGS sequence"/>
</dbReference>